<feature type="non-terminal residue" evidence="1">
    <location>
        <position position="495"/>
    </location>
</feature>
<gene>
    <name evidence="1" type="ORF">FA95DRAFT_1523961</name>
</gene>
<dbReference type="Proteomes" id="UP000814033">
    <property type="component" value="Unassembled WGS sequence"/>
</dbReference>
<name>A0ACB8RI74_9AGAM</name>
<sequence length="495" mass="55303">MSPTSVMSRVRKSVRLRSQTVSSEDQHVVNRMSSVDSHRKAGGDYAMSTYFAVLKEIGEITTNVPYIKGVAGVLLRIAEIRERSVMYNDSCDEMMEDLARAAEMVAHAFQWCTPGSNANLLEANTMPPDLINLLQSLKQELEMIKEHMTQLQFHNQSRMTRIRMPWSHPAVLNKTQSYSRTLKEVLEATKSVMIMHIGFHSDFNASSSQANQLDLRPNISLPPIPQGFCGRSLEVGNIVSMIVSEPVGAKLTILGPGGVGKTAVALGVLHHADIRKKFQEKVYFVSCESCTTVNLLQAKLAQLLDIICENEQLLESHIFAYLNEGSDCLVTLDNFETLWEQDVSQRKQTESFLKRMVDLPGITLLVTMRGTERPLCVNWTEPALLPLEPVSLQVSTELFKTISGKWDKYADQLLQAIDGLPLAVTLIAYLAQSTSCHDLWCLWQKNQTSLLKRSTNHRLTSVDVSIQLSIGGKKMTHSPDSLRLLSMVCMLPQGL</sequence>
<evidence type="ECO:0000313" key="1">
    <source>
        <dbReference type="EMBL" id="KAI0043630.1"/>
    </source>
</evidence>
<comment type="caution">
    <text evidence="1">The sequence shown here is derived from an EMBL/GenBank/DDBJ whole genome shotgun (WGS) entry which is preliminary data.</text>
</comment>
<accession>A0ACB8RI74</accession>
<keyword evidence="2" id="KW-1185">Reference proteome</keyword>
<dbReference type="EMBL" id="MU276010">
    <property type="protein sequence ID" value="KAI0043630.1"/>
    <property type="molecule type" value="Genomic_DNA"/>
</dbReference>
<organism evidence="1 2">
    <name type="scientific">Auriscalpium vulgare</name>
    <dbReference type="NCBI Taxonomy" id="40419"/>
    <lineage>
        <taxon>Eukaryota</taxon>
        <taxon>Fungi</taxon>
        <taxon>Dikarya</taxon>
        <taxon>Basidiomycota</taxon>
        <taxon>Agaricomycotina</taxon>
        <taxon>Agaricomycetes</taxon>
        <taxon>Russulales</taxon>
        <taxon>Auriscalpiaceae</taxon>
        <taxon>Auriscalpium</taxon>
    </lineage>
</organism>
<proteinExistence type="predicted"/>
<reference evidence="1" key="1">
    <citation type="submission" date="2021-02" db="EMBL/GenBank/DDBJ databases">
        <authorList>
            <consortium name="DOE Joint Genome Institute"/>
            <person name="Ahrendt S."/>
            <person name="Looney B.P."/>
            <person name="Miyauchi S."/>
            <person name="Morin E."/>
            <person name="Drula E."/>
            <person name="Courty P.E."/>
            <person name="Chicoki N."/>
            <person name="Fauchery L."/>
            <person name="Kohler A."/>
            <person name="Kuo A."/>
            <person name="Labutti K."/>
            <person name="Pangilinan J."/>
            <person name="Lipzen A."/>
            <person name="Riley R."/>
            <person name="Andreopoulos W."/>
            <person name="He G."/>
            <person name="Johnson J."/>
            <person name="Barry K.W."/>
            <person name="Grigoriev I.V."/>
            <person name="Nagy L."/>
            <person name="Hibbett D."/>
            <person name="Henrissat B."/>
            <person name="Matheny P.B."/>
            <person name="Labbe J."/>
            <person name="Martin F."/>
        </authorList>
    </citation>
    <scope>NUCLEOTIDE SEQUENCE</scope>
    <source>
        <strain evidence="1">FP105234-sp</strain>
    </source>
</reference>
<reference evidence="1" key="2">
    <citation type="journal article" date="2022" name="New Phytol.">
        <title>Evolutionary transition to the ectomycorrhizal habit in the genomes of a hyperdiverse lineage of mushroom-forming fungi.</title>
        <authorList>
            <person name="Looney B."/>
            <person name="Miyauchi S."/>
            <person name="Morin E."/>
            <person name="Drula E."/>
            <person name="Courty P.E."/>
            <person name="Kohler A."/>
            <person name="Kuo A."/>
            <person name="LaButti K."/>
            <person name="Pangilinan J."/>
            <person name="Lipzen A."/>
            <person name="Riley R."/>
            <person name="Andreopoulos W."/>
            <person name="He G."/>
            <person name="Johnson J."/>
            <person name="Nolan M."/>
            <person name="Tritt A."/>
            <person name="Barry K.W."/>
            <person name="Grigoriev I.V."/>
            <person name="Nagy L.G."/>
            <person name="Hibbett D."/>
            <person name="Henrissat B."/>
            <person name="Matheny P.B."/>
            <person name="Labbe J."/>
            <person name="Martin F.M."/>
        </authorList>
    </citation>
    <scope>NUCLEOTIDE SEQUENCE</scope>
    <source>
        <strain evidence="1">FP105234-sp</strain>
    </source>
</reference>
<protein>
    <submittedName>
        <fullName evidence="1">Uncharacterized protein</fullName>
    </submittedName>
</protein>
<evidence type="ECO:0000313" key="2">
    <source>
        <dbReference type="Proteomes" id="UP000814033"/>
    </source>
</evidence>